<dbReference type="Proteomes" id="UP001199816">
    <property type="component" value="Unassembled WGS sequence"/>
</dbReference>
<proteinExistence type="predicted"/>
<protein>
    <submittedName>
        <fullName evidence="3">SH3 domain-containing protein</fullName>
    </submittedName>
</protein>
<dbReference type="EMBL" id="JAJNEC010000003">
    <property type="protein sequence ID" value="MCD2421368.1"/>
    <property type="molecule type" value="Genomic_DNA"/>
</dbReference>
<feature type="signal peptide" evidence="1">
    <location>
        <begin position="1"/>
        <end position="19"/>
    </location>
</feature>
<keyword evidence="1" id="KW-0732">Signal</keyword>
<dbReference type="Pfam" id="PF08239">
    <property type="entry name" value="SH3_3"/>
    <property type="match status" value="1"/>
</dbReference>
<reference evidence="3 4" key="1">
    <citation type="submission" date="2021-11" db="EMBL/GenBank/DDBJ databases">
        <title>Genomic of Niabella pedocola.</title>
        <authorList>
            <person name="Wu T."/>
        </authorList>
    </citation>
    <scope>NUCLEOTIDE SEQUENCE [LARGE SCALE GENOMIC DNA]</scope>
    <source>
        <strain evidence="3 4">JCM 31011</strain>
    </source>
</reference>
<gene>
    <name evidence="3" type="ORF">LQ567_01245</name>
</gene>
<sequence>MKRTFFTCCCWLAALTIHAQSDTLGLFEKQQTVYALADSVNIRTAPSITAETVALIPVGTPLKITGISSVALALNGVVFPWYEVTYHNGKSGFIWGGKLALASFRSHKNPDISFHYGVERVTDTGIVLQLRVVKNGRELQRLSFEGLGSRSPRLYSCENRSNKGLRNVDDIIEVNGGSEACGEAGGTLTFFWTDQQLHFVRRQLDTPDGEYFDRTYFIYPSDMEGIKDMIIEKQEAGEILFEEGQKVASWDSNNVKYSTNKAIKYRWTGEKLAPLR</sequence>
<comment type="caution">
    <text evidence="3">The sequence shown here is derived from an EMBL/GenBank/DDBJ whole genome shotgun (WGS) entry which is preliminary data.</text>
</comment>
<feature type="chain" id="PRO_5047017164" evidence="1">
    <location>
        <begin position="20"/>
        <end position="276"/>
    </location>
</feature>
<dbReference type="PROSITE" id="PS51781">
    <property type="entry name" value="SH3B"/>
    <property type="match status" value="1"/>
</dbReference>
<dbReference type="RefSeq" id="WP_231002274.1">
    <property type="nucleotide sequence ID" value="NZ_JAJNEC010000003.1"/>
</dbReference>
<feature type="domain" description="SH3b" evidence="2">
    <location>
        <begin position="28"/>
        <end position="103"/>
    </location>
</feature>
<organism evidence="3 4">
    <name type="scientific">Niabella pedocola</name>
    <dbReference type="NCBI Taxonomy" id="1752077"/>
    <lineage>
        <taxon>Bacteria</taxon>
        <taxon>Pseudomonadati</taxon>
        <taxon>Bacteroidota</taxon>
        <taxon>Chitinophagia</taxon>
        <taxon>Chitinophagales</taxon>
        <taxon>Chitinophagaceae</taxon>
        <taxon>Niabella</taxon>
    </lineage>
</organism>
<evidence type="ECO:0000259" key="2">
    <source>
        <dbReference type="PROSITE" id="PS51781"/>
    </source>
</evidence>
<evidence type="ECO:0000313" key="4">
    <source>
        <dbReference type="Proteomes" id="UP001199816"/>
    </source>
</evidence>
<evidence type="ECO:0000313" key="3">
    <source>
        <dbReference type="EMBL" id="MCD2421368.1"/>
    </source>
</evidence>
<name>A0ABS8PJV0_9BACT</name>
<dbReference type="InterPro" id="IPR003646">
    <property type="entry name" value="SH3-like_bac-type"/>
</dbReference>
<accession>A0ABS8PJV0</accession>
<dbReference type="Gene3D" id="2.30.30.40">
    <property type="entry name" value="SH3 Domains"/>
    <property type="match status" value="1"/>
</dbReference>
<keyword evidence="4" id="KW-1185">Reference proteome</keyword>
<evidence type="ECO:0000256" key="1">
    <source>
        <dbReference type="SAM" id="SignalP"/>
    </source>
</evidence>